<evidence type="ECO:0000256" key="2">
    <source>
        <dbReference type="ARBA" id="ARBA00022576"/>
    </source>
</evidence>
<evidence type="ECO:0000313" key="7">
    <source>
        <dbReference type="Proteomes" id="UP000292424"/>
    </source>
</evidence>
<dbReference type="InterPro" id="IPR015422">
    <property type="entry name" value="PyrdxlP-dep_Trfase_small"/>
</dbReference>
<dbReference type="RefSeq" id="WP_131331063.1">
    <property type="nucleotide sequence ID" value="NZ_CP044016.1"/>
</dbReference>
<dbReference type="PIRSF" id="PIRSF000521">
    <property type="entry name" value="Transaminase_4ab_Lys_Orn"/>
    <property type="match status" value="1"/>
</dbReference>
<dbReference type="FunFam" id="3.40.640.10:FF:000004">
    <property type="entry name" value="Acetylornithine aminotransferase"/>
    <property type="match status" value="1"/>
</dbReference>
<gene>
    <name evidence="6" type="ORF">E0W69_016095</name>
</gene>
<dbReference type="InterPro" id="IPR015424">
    <property type="entry name" value="PyrdxlP-dep_Trfase"/>
</dbReference>
<dbReference type="GO" id="GO:0030170">
    <property type="term" value="F:pyridoxal phosphate binding"/>
    <property type="evidence" value="ECO:0007669"/>
    <property type="project" value="InterPro"/>
</dbReference>
<dbReference type="GO" id="GO:0008483">
    <property type="term" value="F:transaminase activity"/>
    <property type="evidence" value="ECO:0007669"/>
    <property type="project" value="UniProtKB-KW"/>
</dbReference>
<evidence type="ECO:0000256" key="5">
    <source>
        <dbReference type="RuleBase" id="RU003560"/>
    </source>
</evidence>
<keyword evidence="4 5" id="KW-0663">Pyridoxal phosphate</keyword>
<evidence type="ECO:0000256" key="1">
    <source>
        <dbReference type="ARBA" id="ARBA00001933"/>
    </source>
</evidence>
<dbReference type="Gene3D" id="3.90.1150.10">
    <property type="entry name" value="Aspartate Aminotransferase, domain 1"/>
    <property type="match status" value="1"/>
</dbReference>
<dbReference type="Gene3D" id="3.40.640.10">
    <property type="entry name" value="Type I PLP-dependent aspartate aminotransferase-like (Major domain)"/>
    <property type="match status" value="1"/>
</dbReference>
<dbReference type="InterPro" id="IPR050103">
    <property type="entry name" value="Class-III_PLP-dep_AT"/>
</dbReference>
<organism evidence="6 7">
    <name type="scientific">Rhizosphaericola mali</name>
    <dbReference type="NCBI Taxonomy" id="2545455"/>
    <lineage>
        <taxon>Bacteria</taxon>
        <taxon>Pseudomonadati</taxon>
        <taxon>Bacteroidota</taxon>
        <taxon>Chitinophagia</taxon>
        <taxon>Chitinophagales</taxon>
        <taxon>Chitinophagaceae</taxon>
        <taxon>Rhizosphaericola</taxon>
    </lineage>
</organism>
<keyword evidence="7" id="KW-1185">Reference proteome</keyword>
<dbReference type="PANTHER" id="PTHR11986">
    <property type="entry name" value="AMINOTRANSFERASE CLASS III"/>
    <property type="match status" value="1"/>
</dbReference>
<dbReference type="InterPro" id="IPR049704">
    <property type="entry name" value="Aminotrans_3_PPA_site"/>
</dbReference>
<evidence type="ECO:0000256" key="3">
    <source>
        <dbReference type="ARBA" id="ARBA00022679"/>
    </source>
</evidence>
<accession>A0A5P2G4I7</accession>
<dbReference type="KEGG" id="arac:E0W69_016095"/>
<dbReference type="InterPro" id="IPR015421">
    <property type="entry name" value="PyrdxlP-dep_Trfase_major"/>
</dbReference>
<dbReference type="InterPro" id="IPR005814">
    <property type="entry name" value="Aminotrans_3"/>
</dbReference>
<protein>
    <submittedName>
        <fullName evidence="6">Aspartate aminotransferase family protein</fullName>
    </submittedName>
</protein>
<keyword evidence="3 6" id="KW-0808">Transferase</keyword>
<comment type="similarity">
    <text evidence="5">Belongs to the class-III pyridoxal-phosphate-dependent aminotransferase family.</text>
</comment>
<proteinExistence type="inferred from homology"/>
<name>A0A5P2G4I7_9BACT</name>
<dbReference type="CDD" id="cd00610">
    <property type="entry name" value="OAT_like"/>
    <property type="match status" value="1"/>
</dbReference>
<dbReference type="AlphaFoldDB" id="A0A5P2G4I7"/>
<sequence length="395" mass="43513">MQLRQLFLSHIGQTSPAPLAIHMVKAQGIYQYDSEGKAYIDMISGFSVSNIGHSHPKVVQAVKDQAEKYMHLIVYGEYIETPQVEYAKLLIDHLPESLNSVYFTNSGTEATEGAMKLAKRATGRSKIYSFKNAYHGSSQGALSVMGGEYWKNAFRPLLPETYTFNYNEQEIIDAIDEQTACVIMEPVQAEGGVLKPIPEWIQAVRKKCTETGTILIFDEIQAGFGRTGSLWAFEQYNVVPDILMLGKALGGGMPLGAFIADKKLMDLLTYNPVLGHITTFGGHPVSCAAGKASFEIILEEKLVEKVAEKEAILNEYLVHPKIKSIRTAGLWGALEFASNEEAQKVVETSIAHGVLSDFFLFAPERVHVGPPLTITNEELIDACKKIVVAIEEALI</sequence>
<evidence type="ECO:0000256" key="4">
    <source>
        <dbReference type="ARBA" id="ARBA00022898"/>
    </source>
</evidence>
<comment type="cofactor">
    <cofactor evidence="1">
        <name>pyridoxal 5'-phosphate</name>
        <dbReference type="ChEBI" id="CHEBI:597326"/>
    </cofactor>
</comment>
<dbReference type="SUPFAM" id="SSF53383">
    <property type="entry name" value="PLP-dependent transferases"/>
    <property type="match status" value="1"/>
</dbReference>
<dbReference type="Proteomes" id="UP000292424">
    <property type="component" value="Chromosome"/>
</dbReference>
<dbReference type="PROSITE" id="PS00600">
    <property type="entry name" value="AA_TRANSFER_CLASS_3"/>
    <property type="match status" value="1"/>
</dbReference>
<evidence type="ECO:0000313" key="6">
    <source>
        <dbReference type="EMBL" id="QES90107.1"/>
    </source>
</evidence>
<keyword evidence="2 6" id="KW-0032">Aminotransferase</keyword>
<dbReference type="Pfam" id="PF00202">
    <property type="entry name" value="Aminotran_3"/>
    <property type="match status" value="1"/>
</dbReference>
<dbReference type="GO" id="GO:0042802">
    <property type="term" value="F:identical protein binding"/>
    <property type="evidence" value="ECO:0007669"/>
    <property type="project" value="TreeGrafter"/>
</dbReference>
<dbReference type="PANTHER" id="PTHR11986:SF79">
    <property type="entry name" value="ACETYLORNITHINE AMINOTRANSFERASE, MITOCHONDRIAL"/>
    <property type="match status" value="1"/>
</dbReference>
<dbReference type="OrthoDB" id="730777at2"/>
<reference evidence="6 7" key="1">
    <citation type="submission" date="2019-09" db="EMBL/GenBank/DDBJ databases">
        <title>Complete genome sequence of Arachidicoccus sp. B3-10 isolated from apple orchard soil.</title>
        <authorList>
            <person name="Kim H.S."/>
            <person name="Han K.-I."/>
            <person name="Suh M.K."/>
            <person name="Lee K.C."/>
            <person name="Eom M.K."/>
            <person name="Kim J.-S."/>
            <person name="Kang S.W."/>
            <person name="Sin Y."/>
            <person name="Lee J.-S."/>
        </authorList>
    </citation>
    <scope>NUCLEOTIDE SEQUENCE [LARGE SCALE GENOMIC DNA]</scope>
    <source>
        <strain evidence="6 7">B3-10</strain>
    </source>
</reference>
<dbReference type="EMBL" id="CP044016">
    <property type="protein sequence ID" value="QES90107.1"/>
    <property type="molecule type" value="Genomic_DNA"/>
</dbReference>